<organism evidence="2 3">
    <name type="scientific">Cryptolaemus montrouzieri</name>
    <dbReference type="NCBI Taxonomy" id="559131"/>
    <lineage>
        <taxon>Eukaryota</taxon>
        <taxon>Metazoa</taxon>
        <taxon>Ecdysozoa</taxon>
        <taxon>Arthropoda</taxon>
        <taxon>Hexapoda</taxon>
        <taxon>Insecta</taxon>
        <taxon>Pterygota</taxon>
        <taxon>Neoptera</taxon>
        <taxon>Endopterygota</taxon>
        <taxon>Coleoptera</taxon>
        <taxon>Polyphaga</taxon>
        <taxon>Cucujiformia</taxon>
        <taxon>Coccinelloidea</taxon>
        <taxon>Coccinellidae</taxon>
        <taxon>Scymninae</taxon>
        <taxon>Scymnini</taxon>
        <taxon>Cryptolaemus</taxon>
    </lineage>
</organism>
<evidence type="ECO:0000313" key="2">
    <source>
        <dbReference type="EMBL" id="KAL3265573.1"/>
    </source>
</evidence>
<feature type="compositionally biased region" description="Polar residues" evidence="1">
    <location>
        <begin position="111"/>
        <end position="125"/>
    </location>
</feature>
<dbReference type="EMBL" id="JABFTP020000001">
    <property type="protein sequence ID" value="KAL3265573.1"/>
    <property type="molecule type" value="Genomic_DNA"/>
</dbReference>
<accession>A0ABD2MGS1</accession>
<comment type="caution">
    <text evidence="2">The sequence shown here is derived from an EMBL/GenBank/DDBJ whole genome shotgun (WGS) entry which is preliminary data.</text>
</comment>
<gene>
    <name evidence="2" type="ORF">HHI36_009778</name>
</gene>
<keyword evidence="3" id="KW-1185">Reference proteome</keyword>
<evidence type="ECO:0000256" key="1">
    <source>
        <dbReference type="SAM" id="MobiDB-lite"/>
    </source>
</evidence>
<proteinExistence type="predicted"/>
<dbReference type="Proteomes" id="UP001516400">
    <property type="component" value="Unassembled WGS sequence"/>
</dbReference>
<name>A0ABD2MGS1_9CUCU</name>
<feature type="region of interest" description="Disordered" evidence="1">
    <location>
        <begin position="94"/>
        <end position="137"/>
    </location>
</feature>
<dbReference type="AlphaFoldDB" id="A0ABD2MGS1"/>
<reference evidence="2 3" key="1">
    <citation type="journal article" date="2021" name="BMC Biol.">
        <title>Horizontally acquired antibacterial genes associated with adaptive radiation of ladybird beetles.</title>
        <authorList>
            <person name="Li H.S."/>
            <person name="Tang X.F."/>
            <person name="Huang Y.H."/>
            <person name="Xu Z.Y."/>
            <person name="Chen M.L."/>
            <person name="Du X.Y."/>
            <person name="Qiu B.Y."/>
            <person name="Chen P.T."/>
            <person name="Zhang W."/>
            <person name="Slipinski A."/>
            <person name="Escalona H.E."/>
            <person name="Waterhouse R.M."/>
            <person name="Zwick A."/>
            <person name="Pang H."/>
        </authorList>
    </citation>
    <scope>NUCLEOTIDE SEQUENCE [LARGE SCALE GENOMIC DNA]</scope>
    <source>
        <strain evidence="2">SYSU2018</strain>
    </source>
</reference>
<protein>
    <submittedName>
        <fullName evidence="2">Uncharacterized protein</fullName>
    </submittedName>
</protein>
<evidence type="ECO:0000313" key="3">
    <source>
        <dbReference type="Proteomes" id="UP001516400"/>
    </source>
</evidence>
<sequence length="191" mass="21139">MTATAIRLGEMIASISQSVIYPKPRILCFARDLRNISRYQAGNIIGKAWTRAATPTNATSGFRSTGIYPLDRNAIPEDYFLISDAATGQINTKQQQVNEDQVSKSKKSNNHRTTSPQPGTSTYNEPNPPQRSGEVDSFSPSKVLQSIWLVPVIPLTFSACKQSTQVLTSPEVIAKKKRLLANRNCQTKNRK</sequence>